<evidence type="ECO:0000313" key="2">
    <source>
        <dbReference type="Proteomes" id="UP001240236"/>
    </source>
</evidence>
<keyword evidence="2" id="KW-1185">Reference proteome</keyword>
<evidence type="ECO:0000313" key="1">
    <source>
        <dbReference type="EMBL" id="MDQ0365940.1"/>
    </source>
</evidence>
<gene>
    <name evidence="1" type="ORF">J2S42_002609</name>
</gene>
<protein>
    <submittedName>
        <fullName evidence="1">Uncharacterized protein</fullName>
    </submittedName>
</protein>
<reference evidence="1 2" key="1">
    <citation type="submission" date="2023-07" db="EMBL/GenBank/DDBJ databases">
        <title>Sequencing the genomes of 1000 actinobacteria strains.</title>
        <authorList>
            <person name="Klenk H.-P."/>
        </authorList>
    </citation>
    <scope>NUCLEOTIDE SEQUENCE [LARGE SCALE GENOMIC DNA]</scope>
    <source>
        <strain evidence="1 2">DSM 44709</strain>
    </source>
</reference>
<organism evidence="1 2">
    <name type="scientific">Catenuloplanes indicus</name>
    <dbReference type="NCBI Taxonomy" id="137267"/>
    <lineage>
        <taxon>Bacteria</taxon>
        <taxon>Bacillati</taxon>
        <taxon>Actinomycetota</taxon>
        <taxon>Actinomycetes</taxon>
        <taxon>Micromonosporales</taxon>
        <taxon>Micromonosporaceae</taxon>
        <taxon>Catenuloplanes</taxon>
    </lineage>
</organism>
<sequence>MIVDCDTCAVRGTGCADCAIHVLFHTPPEIERLTPDEINAIEMFARAGLEPEVVEVPDEAVVPRTPLRLVPLRRDVA</sequence>
<dbReference type="EMBL" id="JAUSUZ010000001">
    <property type="protein sequence ID" value="MDQ0365940.1"/>
    <property type="molecule type" value="Genomic_DNA"/>
</dbReference>
<proteinExistence type="predicted"/>
<accession>A0AAE4AWG7</accession>
<name>A0AAE4AWG7_9ACTN</name>
<dbReference type="AlphaFoldDB" id="A0AAE4AWG7"/>
<dbReference type="RefSeq" id="WP_307238896.1">
    <property type="nucleotide sequence ID" value="NZ_JAUSUZ010000001.1"/>
</dbReference>
<comment type="caution">
    <text evidence="1">The sequence shown here is derived from an EMBL/GenBank/DDBJ whole genome shotgun (WGS) entry which is preliminary data.</text>
</comment>
<dbReference type="Proteomes" id="UP001240236">
    <property type="component" value="Unassembled WGS sequence"/>
</dbReference>